<feature type="transmembrane region" description="Helical" evidence="2">
    <location>
        <begin position="390"/>
        <end position="412"/>
    </location>
</feature>
<keyword evidence="4" id="KW-1185">Reference proteome</keyword>
<feature type="transmembrane region" description="Helical" evidence="2">
    <location>
        <begin position="486"/>
        <end position="503"/>
    </location>
</feature>
<comment type="caution">
    <text evidence="3">The sequence shown here is derived from an EMBL/GenBank/DDBJ whole genome shotgun (WGS) entry which is preliminary data.</text>
</comment>
<dbReference type="PANTHER" id="PTHR16189:SF6">
    <property type="entry name" value="AMINO ACID TRANSPORTER TRANSMEMBRANE DOMAIN-CONTAINING PROTEIN"/>
    <property type="match status" value="1"/>
</dbReference>
<feature type="transmembrane region" description="Helical" evidence="2">
    <location>
        <begin position="271"/>
        <end position="289"/>
    </location>
</feature>
<accession>A0ABR0ZGL9</accession>
<keyword evidence="2" id="KW-1133">Transmembrane helix</keyword>
<feature type="transmembrane region" description="Helical" evidence="2">
    <location>
        <begin position="510"/>
        <end position="526"/>
    </location>
</feature>
<evidence type="ECO:0000256" key="1">
    <source>
        <dbReference type="SAM" id="MobiDB-lite"/>
    </source>
</evidence>
<keyword evidence="2" id="KW-0812">Transmembrane</keyword>
<keyword evidence="2" id="KW-0472">Membrane</keyword>
<feature type="transmembrane region" description="Helical" evidence="2">
    <location>
        <begin position="455"/>
        <end position="474"/>
    </location>
</feature>
<feature type="region of interest" description="Disordered" evidence="1">
    <location>
        <begin position="129"/>
        <end position="148"/>
    </location>
</feature>
<gene>
    <name evidence="3" type="ORF">HHUSO_G13591</name>
</gene>
<dbReference type="PANTHER" id="PTHR16189">
    <property type="entry name" value="TRANSMEMBRANE PROTEIN 104-RELATED"/>
    <property type="match status" value="1"/>
</dbReference>
<sequence>MATAAEEIGQITPNSENNLTALSLKITRKNQDRPWKLRFIYLQCYFVSVASILGTGILGLPVTIAHSGLQPFLVSFVIGFFMQALLIYLFIDLLQRCQVAQLETFKLSGTESILMQDVGDRDLVLNTAEEEEETEDADRGLLSKNKGENPEEECVPNLHILGVLFLSKYISYAFNLLLVFQFIAIGISYVLAGSESYAELLHISYVYVIPFFTWILALGILVAQVVIQPVTSLLTLLKGTLLIVTVAVTFVVGSEVKQEISNDFSYVGKPFLMGTVALGGVVNVMPFLFSEISHNKSQIMWFRRAVFGGLATCAVLNILWCWAVLKIVPQMSVRKVLEDEILNNSMTFSQVTVPVYTFIYSNISLEESEKLGEIATIPLTKIITEHHHQFAWVAWFTEIFIAISITVSFLVLGSTIKHTFEGWVNSLWSRKLTELSDNCEKALPQLQKCCTLKSVVHGCTCLVAFGIIFIVAESDPKGFVVMLDKVASFTLNLEAGLFVFLMLRKSRSEPFIFYDVFLFFCVPLPVSERLFTLHWILPVYFLFAVGYDIFQSMGEVAESWIQTQSNTSRGEVQLMQEP</sequence>
<dbReference type="EMBL" id="JAHFZB010000011">
    <property type="protein sequence ID" value="KAK6483957.1"/>
    <property type="molecule type" value="Genomic_DNA"/>
</dbReference>
<feature type="transmembrane region" description="Helical" evidence="2">
    <location>
        <begin position="301"/>
        <end position="325"/>
    </location>
</feature>
<proteinExistence type="predicted"/>
<feature type="transmembrane region" description="Helical" evidence="2">
    <location>
        <begin position="169"/>
        <end position="192"/>
    </location>
</feature>
<dbReference type="Proteomes" id="UP001369086">
    <property type="component" value="Unassembled WGS sequence"/>
</dbReference>
<evidence type="ECO:0000313" key="4">
    <source>
        <dbReference type="Proteomes" id="UP001369086"/>
    </source>
</evidence>
<evidence type="ECO:0000313" key="3">
    <source>
        <dbReference type="EMBL" id="KAK6483957.1"/>
    </source>
</evidence>
<evidence type="ECO:0000256" key="2">
    <source>
        <dbReference type="SAM" id="Phobius"/>
    </source>
</evidence>
<feature type="transmembrane region" description="Helical" evidence="2">
    <location>
        <begin position="72"/>
        <end position="91"/>
    </location>
</feature>
<feature type="transmembrane region" description="Helical" evidence="2">
    <location>
        <begin position="204"/>
        <end position="226"/>
    </location>
</feature>
<evidence type="ECO:0008006" key="5">
    <source>
        <dbReference type="Google" id="ProtNLM"/>
    </source>
</evidence>
<feature type="transmembrane region" description="Helical" evidence="2">
    <location>
        <begin position="532"/>
        <end position="550"/>
    </location>
</feature>
<protein>
    <recommendedName>
        <fullName evidence="5">Amino acid transporter transmembrane domain-containing protein</fullName>
    </recommendedName>
</protein>
<feature type="transmembrane region" description="Helical" evidence="2">
    <location>
        <begin position="233"/>
        <end position="251"/>
    </location>
</feature>
<organism evidence="3 4">
    <name type="scientific">Huso huso</name>
    <name type="common">Beluga</name>
    <name type="synonym">Acipenser huso</name>
    <dbReference type="NCBI Taxonomy" id="61971"/>
    <lineage>
        <taxon>Eukaryota</taxon>
        <taxon>Metazoa</taxon>
        <taxon>Chordata</taxon>
        <taxon>Craniata</taxon>
        <taxon>Vertebrata</taxon>
        <taxon>Euteleostomi</taxon>
        <taxon>Actinopterygii</taxon>
        <taxon>Chondrostei</taxon>
        <taxon>Acipenseriformes</taxon>
        <taxon>Acipenseridae</taxon>
        <taxon>Huso</taxon>
    </lineage>
</organism>
<reference evidence="3 4" key="1">
    <citation type="submission" date="2021-05" db="EMBL/GenBank/DDBJ databases">
        <authorList>
            <person name="Zahm M."/>
            <person name="Klopp C."/>
            <person name="Cabau C."/>
            <person name="Kuhl H."/>
            <person name="Suciu R."/>
            <person name="Ciorpac M."/>
            <person name="Holostenco D."/>
            <person name="Gessner J."/>
            <person name="Wuertz S."/>
            <person name="Hohne C."/>
            <person name="Stock M."/>
            <person name="Gislard M."/>
            <person name="Lluch J."/>
            <person name="Milhes M."/>
            <person name="Lampietro C."/>
            <person name="Lopez Roques C."/>
            <person name="Donnadieu C."/>
            <person name="Du K."/>
            <person name="Schartl M."/>
            <person name="Guiguen Y."/>
        </authorList>
    </citation>
    <scope>NUCLEOTIDE SEQUENCE [LARGE SCALE GENOMIC DNA]</scope>
    <source>
        <strain evidence="3">Hh-F2</strain>
        <tissue evidence="3">Blood</tissue>
    </source>
</reference>
<feature type="transmembrane region" description="Helical" evidence="2">
    <location>
        <begin position="39"/>
        <end position="60"/>
    </location>
</feature>
<name>A0ABR0ZGL9_HUSHU</name>
<feature type="compositionally biased region" description="Basic and acidic residues" evidence="1">
    <location>
        <begin position="137"/>
        <end position="148"/>
    </location>
</feature>